<dbReference type="InterPro" id="IPR003593">
    <property type="entry name" value="AAA+_ATPase"/>
</dbReference>
<evidence type="ECO:0000256" key="11">
    <source>
        <dbReference type="ARBA" id="ARBA00022989"/>
    </source>
</evidence>
<dbReference type="FunFam" id="3.40.50.300:FF:000016">
    <property type="entry name" value="Oligopeptide ABC transporter ATP-binding component"/>
    <property type="match status" value="1"/>
</dbReference>
<evidence type="ECO:0000256" key="9">
    <source>
        <dbReference type="ARBA" id="ARBA00022840"/>
    </source>
</evidence>
<dbReference type="Pfam" id="PF12911">
    <property type="entry name" value="OppC_N"/>
    <property type="match status" value="1"/>
</dbReference>
<evidence type="ECO:0000259" key="15">
    <source>
        <dbReference type="PROSITE" id="PS50928"/>
    </source>
</evidence>
<evidence type="ECO:0000256" key="4">
    <source>
        <dbReference type="ARBA" id="ARBA00022448"/>
    </source>
</evidence>
<evidence type="ECO:0000256" key="10">
    <source>
        <dbReference type="ARBA" id="ARBA00022967"/>
    </source>
</evidence>
<protein>
    <submittedName>
        <fullName evidence="16">ATP-binding cassette domain-containing protein</fullName>
    </submittedName>
</protein>
<dbReference type="SUPFAM" id="SSF161098">
    <property type="entry name" value="MetI-like"/>
    <property type="match status" value="1"/>
</dbReference>
<dbReference type="CDD" id="cd03257">
    <property type="entry name" value="ABC_NikE_OppD_transporters"/>
    <property type="match status" value="1"/>
</dbReference>
<dbReference type="Proteomes" id="UP000641588">
    <property type="component" value="Unassembled WGS sequence"/>
</dbReference>
<dbReference type="PROSITE" id="PS50928">
    <property type="entry name" value="ABC_TM1"/>
    <property type="match status" value="1"/>
</dbReference>
<evidence type="ECO:0000256" key="3">
    <source>
        <dbReference type="ARBA" id="ARBA00005417"/>
    </source>
</evidence>
<comment type="caution">
    <text evidence="16">The sequence shown here is derived from an EMBL/GenBank/DDBJ whole genome shotgun (WGS) entry which is preliminary data.</text>
</comment>
<keyword evidence="7 13" id="KW-0812">Transmembrane</keyword>
<keyword evidence="8" id="KW-0547">Nucleotide-binding</keyword>
<dbReference type="Pfam" id="PF00528">
    <property type="entry name" value="BPD_transp_1"/>
    <property type="match status" value="1"/>
</dbReference>
<dbReference type="SMART" id="SM00382">
    <property type="entry name" value="AAA"/>
    <property type="match status" value="1"/>
</dbReference>
<reference evidence="16" key="1">
    <citation type="submission" date="2019-10" db="EMBL/GenBank/DDBJ databases">
        <title>Description of Paenibacillus glebae sp. nov.</title>
        <authorList>
            <person name="Carlier A."/>
            <person name="Qi S."/>
        </authorList>
    </citation>
    <scope>NUCLEOTIDE SEQUENCE</scope>
    <source>
        <strain evidence="16">LMG 31456</strain>
    </source>
</reference>
<dbReference type="PROSITE" id="PS50893">
    <property type="entry name" value="ABC_TRANSPORTER_2"/>
    <property type="match status" value="1"/>
</dbReference>
<dbReference type="AlphaFoldDB" id="A0A972GY23"/>
<dbReference type="InterPro" id="IPR017871">
    <property type="entry name" value="ABC_transporter-like_CS"/>
</dbReference>
<dbReference type="PANTHER" id="PTHR43297">
    <property type="entry name" value="OLIGOPEPTIDE TRANSPORT ATP-BINDING PROTEIN APPD"/>
    <property type="match status" value="1"/>
</dbReference>
<dbReference type="GO" id="GO:0016887">
    <property type="term" value="F:ATP hydrolysis activity"/>
    <property type="evidence" value="ECO:0007669"/>
    <property type="project" value="InterPro"/>
</dbReference>
<dbReference type="Gene3D" id="1.10.3720.10">
    <property type="entry name" value="MetI-like"/>
    <property type="match status" value="1"/>
</dbReference>
<evidence type="ECO:0000256" key="7">
    <source>
        <dbReference type="ARBA" id="ARBA00022692"/>
    </source>
</evidence>
<organism evidence="16 17">
    <name type="scientific">Paenibacillus foliorum</name>
    <dbReference type="NCBI Taxonomy" id="2654974"/>
    <lineage>
        <taxon>Bacteria</taxon>
        <taxon>Bacillati</taxon>
        <taxon>Bacillota</taxon>
        <taxon>Bacilli</taxon>
        <taxon>Bacillales</taxon>
        <taxon>Paenibacillaceae</taxon>
        <taxon>Paenibacillus</taxon>
    </lineage>
</organism>
<keyword evidence="17" id="KW-1185">Reference proteome</keyword>
<dbReference type="CDD" id="cd06261">
    <property type="entry name" value="TM_PBP2"/>
    <property type="match status" value="1"/>
</dbReference>
<dbReference type="InterPro" id="IPR050388">
    <property type="entry name" value="ABC_Ni/Peptide_Import"/>
</dbReference>
<comment type="similarity">
    <text evidence="13">Belongs to the binding-protein-dependent transport system permease family.</text>
</comment>
<accession>A0A972GY23</accession>
<evidence type="ECO:0000256" key="6">
    <source>
        <dbReference type="ARBA" id="ARBA00022519"/>
    </source>
</evidence>
<keyword evidence="11 13" id="KW-1133">Transmembrane helix</keyword>
<dbReference type="InterPro" id="IPR027417">
    <property type="entry name" value="P-loop_NTPase"/>
</dbReference>
<dbReference type="GO" id="GO:0055085">
    <property type="term" value="P:transmembrane transport"/>
    <property type="evidence" value="ECO:0007669"/>
    <property type="project" value="InterPro"/>
</dbReference>
<dbReference type="EMBL" id="WHOD01000082">
    <property type="protein sequence ID" value="NOU95897.1"/>
    <property type="molecule type" value="Genomic_DNA"/>
</dbReference>
<name>A0A972GY23_9BACL</name>
<dbReference type="GO" id="GO:0005886">
    <property type="term" value="C:plasma membrane"/>
    <property type="evidence" value="ECO:0007669"/>
    <property type="project" value="UniProtKB-SubCell"/>
</dbReference>
<keyword evidence="5" id="KW-1003">Cell membrane</keyword>
<feature type="transmembrane region" description="Helical" evidence="13">
    <location>
        <begin position="101"/>
        <end position="125"/>
    </location>
</feature>
<feature type="transmembrane region" description="Helical" evidence="13">
    <location>
        <begin position="146"/>
        <end position="172"/>
    </location>
</feature>
<feature type="domain" description="ABC transporter" evidence="14">
    <location>
        <begin position="323"/>
        <end position="575"/>
    </location>
</feature>
<proteinExistence type="inferred from homology"/>
<feature type="transmembrane region" description="Helical" evidence="13">
    <location>
        <begin position="36"/>
        <end position="57"/>
    </location>
</feature>
<keyword evidence="9 16" id="KW-0067">ATP-binding</keyword>
<dbReference type="PROSITE" id="PS00211">
    <property type="entry name" value="ABC_TRANSPORTER_1"/>
    <property type="match status" value="1"/>
</dbReference>
<evidence type="ECO:0000256" key="12">
    <source>
        <dbReference type="ARBA" id="ARBA00023136"/>
    </source>
</evidence>
<dbReference type="InterPro" id="IPR053385">
    <property type="entry name" value="ABC_transport_permease"/>
</dbReference>
<gene>
    <name evidence="16" type="ORF">GC093_22110</name>
</gene>
<evidence type="ECO:0000313" key="16">
    <source>
        <dbReference type="EMBL" id="NOU95897.1"/>
    </source>
</evidence>
<dbReference type="InterPro" id="IPR025966">
    <property type="entry name" value="OppC_N"/>
</dbReference>
<feature type="transmembrane region" description="Helical" evidence="13">
    <location>
        <begin position="218"/>
        <end position="243"/>
    </location>
</feature>
<dbReference type="SUPFAM" id="SSF52540">
    <property type="entry name" value="P-loop containing nucleoside triphosphate hydrolases"/>
    <property type="match status" value="1"/>
</dbReference>
<dbReference type="InterPro" id="IPR003439">
    <property type="entry name" value="ABC_transporter-like_ATP-bd"/>
</dbReference>
<keyword evidence="6" id="KW-0997">Cell inner membrane</keyword>
<dbReference type="PANTHER" id="PTHR43297:SF14">
    <property type="entry name" value="ATPASE AAA-TYPE CORE DOMAIN-CONTAINING PROTEIN"/>
    <property type="match status" value="1"/>
</dbReference>
<dbReference type="Gene3D" id="3.40.50.300">
    <property type="entry name" value="P-loop containing nucleotide triphosphate hydrolases"/>
    <property type="match status" value="1"/>
</dbReference>
<evidence type="ECO:0000256" key="13">
    <source>
        <dbReference type="RuleBase" id="RU363032"/>
    </source>
</evidence>
<evidence type="ECO:0000313" key="17">
    <source>
        <dbReference type="Proteomes" id="UP000641588"/>
    </source>
</evidence>
<evidence type="ECO:0000256" key="2">
    <source>
        <dbReference type="ARBA" id="ARBA00004202"/>
    </source>
</evidence>
<keyword evidence="12 13" id="KW-0472">Membrane</keyword>
<evidence type="ECO:0000256" key="1">
    <source>
        <dbReference type="ARBA" id="ARBA00004141"/>
    </source>
</evidence>
<dbReference type="InterPro" id="IPR035906">
    <property type="entry name" value="MetI-like_sf"/>
</dbReference>
<evidence type="ECO:0000259" key="14">
    <source>
        <dbReference type="PROSITE" id="PS50893"/>
    </source>
</evidence>
<evidence type="ECO:0000256" key="8">
    <source>
        <dbReference type="ARBA" id="ARBA00022741"/>
    </source>
</evidence>
<sequence>MLFTVGWIRGSDWSRRDSMDNRFRQRLFYSLKTDPLAMFLLAIVVVIIVMSIGGAWFSSYDPVKVDYKQALLPPSGDHWLGTDNFGRDVLSRLMHGGVASLGASIMAVTLIISLSLIIGLAAGYFGGWVDMVLTRLMDVLFSFPQLVLAIALASLMGPGLSSLMIAVAAVSWPSFARIFRSYVLTVRNEGYVQAAKASGIPAWKIIGTHVLGSIVGPILVLVTLDIGSIILSIASMSFLGLGIRPPQPEWGAMLNEGRAYIEEAPWLFLAPGLTIFLIVLGTNYLGDTLKDALEPRSLNMPRLFRSRRKRQRNESYKNSTQLLEVEGLFVAAVEGKQNTAKPILEDIRLELHPGECLGLVGESGSGKSTLALALMGLLRSPLEQTKGTIRLQGADTKDWEWSDWRKVRGSRIAYITQDPMDSLNPVLTIGEQLRECLTAHKKVGLNKAALKEQVVKLLEQTGLPKETYQQYPHQLSGGMRQRVVIAMAMINEPQIIVADEPTTALDVSTQARIMELLADLQKERKVAMIFVTHDLRLVAQIADRICVMKKGRIVEQGDVRSVFTDPSEAYTRQLLQAIPSLRIPSHIRKIT</sequence>
<feature type="domain" description="ABC transmembrane type-1" evidence="15">
    <location>
        <begin position="101"/>
        <end position="286"/>
    </location>
</feature>
<dbReference type="InterPro" id="IPR000515">
    <property type="entry name" value="MetI-like"/>
</dbReference>
<keyword evidence="10" id="KW-1278">Translocase</keyword>
<comment type="subcellular location">
    <subcellularLocation>
        <location evidence="13">Cell membrane</location>
        <topology evidence="13">Multi-pass membrane protein</topology>
    </subcellularLocation>
    <subcellularLocation>
        <location evidence="2">Cell membrane</location>
        <topology evidence="2">Peripheral membrane protein</topology>
    </subcellularLocation>
    <subcellularLocation>
        <location evidence="1">Membrane</location>
        <topology evidence="1">Multi-pass membrane protein</topology>
    </subcellularLocation>
</comment>
<comment type="similarity">
    <text evidence="3">Belongs to the ABC transporter superfamily.</text>
</comment>
<dbReference type="GO" id="GO:0005524">
    <property type="term" value="F:ATP binding"/>
    <property type="evidence" value="ECO:0007669"/>
    <property type="project" value="UniProtKB-KW"/>
</dbReference>
<feature type="transmembrane region" description="Helical" evidence="13">
    <location>
        <begin position="264"/>
        <end position="286"/>
    </location>
</feature>
<evidence type="ECO:0000256" key="5">
    <source>
        <dbReference type="ARBA" id="ARBA00022475"/>
    </source>
</evidence>
<dbReference type="Pfam" id="PF00005">
    <property type="entry name" value="ABC_tran"/>
    <property type="match status" value="1"/>
</dbReference>
<keyword evidence="4 13" id="KW-0813">Transport</keyword>
<dbReference type="NCBIfam" id="NF045474">
    <property type="entry name" value="Opp2C"/>
    <property type="match status" value="1"/>
</dbReference>